<comment type="caution">
    <text evidence="1">The sequence shown here is derived from an EMBL/GenBank/DDBJ whole genome shotgun (WGS) entry which is preliminary data.</text>
</comment>
<dbReference type="RefSeq" id="WP_162229618.1">
    <property type="nucleotide sequence ID" value="NZ_WMHZ01000010.1"/>
</dbReference>
<sequence>MNTDPTITYGYEYTRPDGTIRAVTGFPTRREAATYLGHSLHDNRYTTKAAAQQISRVLHATNGPIIVSGITARIIREEA</sequence>
<protein>
    <submittedName>
        <fullName evidence="1">Uncharacterized protein</fullName>
    </submittedName>
</protein>
<evidence type="ECO:0000313" key="2">
    <source>
        <dbReference type="Proteomes" id="UP000471026"/>
    </source>
</evidence>
<evidence type="ECO:0000313" key="1">
    <source>
        <dbReference type="EMBL" id="NDO78252.1"/>
    </source>
</evidence>
<proteinExistence type="predicted"/>
<dbReference type="EMBL" id="WMHZ01000010">
    <property type="protein sequence ID" value="NDO78252.1"/>
    <property type="molecule type" value="Genomic_DNA"/>
</dbReference>
<accession>A0A6N9QYD3</accession>
<reference evidence="1 2" key="1">
    <citation type="submission" date="2019-11" db="EMBL/GenBank/DDBJ databases">
        <title>Draft genome sequence of Kocuria indica DP-K7, a methyl red degrading Actinobacterium.</title>
        <authorList>
            <person name="Kumaran S."/>
            <person name="Tischler D."/>
            <person name="Ngo A.C.R."/>
            <person name="Schultes F."/>
        </authorList>
    </citation>
    <scope>NUCLEOTIDE SEQUENCE [LARGE SCALE GENOMIC DNA]</scope>
    <source>
        <strain evidence="1 2">DP-K7</strain>
    </source>
</reference>
<gene>
    <name evidence="1" type="ORF">GKZ75_08450</name>
</gene>
<organism evidence="1 2">
    <name type="scientific">Kocuria marina subsp. indica</name>
    <dbReference type="NCBI Taxonomy" id="1049583"/>
    <lineage>
        <taxon>Bacteria</taxon>
        <taxon>Bacillati</taxon>
        <taxon>Actinomycetota</taxon>
        <taxon>Actinomycetes</taxon>
        <taxon>Micrococcales</taxon>
        <taxon>Micrococcaceae</taxon>
        <taxon>Kocuria</taxon>
    </lineage>
</organism>
<dbReference type="AlphaFoldDB" id="A0A6N9QYD3"/>
<dbReference type="Proteomes" id="UP000471026">
    <property type="component" value="Unassembled WGS sequence"/>
</dbReference>
<name>A0A6N9QYD3_9MICC</name>